<accession>E4ZI53</accession>
<dbReference type="Proteomes" id="UP000002668">
    <property type="component" value="Genome"/>
</dbReference>
<name>E4ZI53_LEPMJ</name>
<protein>
    <submittedName>
        <fullName evidence="1">Predicted protein</fullName>
    </submittedName>
</protein>
<proteinExistence type="predicted"/>
<dbReference type="AlphaFoldDB" id="E4ZI53"/>
<organism evidence="2">
    <name type="scientific">Leptosphaeria maculans (strain JN3 / isolate v23.1.3 / race Av1-4-5-6-7-8)</name>
    <name type="common">Blackleg fungus</name>
    <name type="synonym">Phoma lingam</name>
    <dbReference type="NCBI Taxonomy" id="985895"/>
    <lineage>
        <taxon>Eukaryota</taxon>
        <taxon>Fungi</taxon>
        <taxon>Dikarya</taxon>
        <taxon>Ascomycota</taxon>
        <taxon>Pezizomycotina</taxon>
        <taxon>Dothideomycetes</taxon>
        <taxon>Pleosporomycetidae</taxon>
        <taxon>Pleosporales</taxon>
        <taxon>Pleosporineae</taxon>
        <taxon>Leptosphaeriaceae</taxon>
        <taxon>Plenodomus</taxon>
        <taxon>Plenodomus lingam/Leptosphaeria maculans species complex</taxon>
    </lineage>
</organism>
<dbReference type="HOGENOM" id="CLU_1337712_0_0_1"/>
<keyword evidence="2" id="KW-1185">Reference proteome</keyword>
<dbReference type="VEuPathDB" id="FungiDB:LEMA_P062300.1"/>
<gene>
    <name evidence="1" type="ORF">LEMA_P062300.1</name>
</gene>
<dbReference type="InParanoid" id="E4ZI53"/>
<evidence type="ECO:0000313" key="1">
    <source>
        <dbReference type="EMBL" id="CBX91196.1"/>
    </source>
</evidence>
<evidence type="ECO:0000313" key="2">
    <source>
        <dbReference type="Proteomes" id="UP000002668"/>
    </source>
</evidence>
<reference evidence="2" key="1">
    <citation type="journal article" date="2011" name="Nat. Commun.">
        <title>Effector diversification within compartments of the Leptosphaeria maculans genome affected by Repeat-Induced Point mutations.</title>
        <authorList>
            <person name="Rouxel T."/>
            <person name="Grandaubert J."/>
            <person name="Hane J.K."/>
            <person name="Hoede C."/>
            <person name="van de Wouw A.P."/>
            <person name="Couloux A."/>
            <person name="Dominguez V."/>
            <person name="Anthouard V."/>
            <person name="Bally P."/>
            <person name="Bourras S."/>
            <person name="Cozijnsen A.J."/>
            <person name="Ciuffetti L.M."/>
            <person name="Degrave A."/>
            <person name="Dilmaghani A."/>
            <person name="Duret L."/>
            <person name="Fudal I."/>
            <person name="Goodwin S.B."/>
            <person name="Gout L."/>
            <person name="Glaser N."/>
            <person name="Linglin J."/>
            <person name="Kema G.H.J."/>
            <person name="Lapalu N."/>
            <person name="Lawrence C.B."/>
            <person name="May K."/>
            <person name="Meyer M."/>
            <person name="Ollivier B."/>
            <person name="Poulain J."/>
            <person name="Schoch C.L."/>
            <person name="Simon A."/>
            <person name="Spatafora J.W."/>
            <person name="Stachowiak A."/>
            <person name="Turgeon B.G."/>
            <person name="Tyler B.M."/>
            <person name="Vincent D."/>
            <person name="Weissenbach J."/>
            <person name="Amselem J."/>
            <person name="Quesneville H."/>
            <person name="Oliver R.P."/>
            <person name="Wincker P."/>
            <person name="Balesdent M.-H."/>
            <person name="Howlett B.J."/>
        </authorList>
    </citation>
    <scope>NUCLEOTIDE SEQUENCE [LARGE SCALE GENOMIC DNA]</scope>
    <source>
        <strain evidence="2">JN3 / isolate v23.1.3 / race Av1-4-5-6-7-8</strain>
    </source>
</reference>
<dbReference type="EMBL" id="FP929065">
    <property type="protein sequence ID" value="CBX91196.1"/>
    <property type="molecule type" value="Genomic_DNA"/>
</dbReference>
<sequence>MSAQSNNIETKFPGNSNKLAAFVAHAAIHVRETWVPIGSTSPFLTLLSGTLQIKAFQENSLFVREQRSRRCRAYSADQDEDRKTLNVANAVSCEKAVGGKLFLIARDSPPTHAYIHVWAATDAKIGFQSLPIFNHDSFSVRSASGPIRVEKASLTSRKRKTVYPQSYSCALAEAVIPLPMTFPSATPHQFSIRGQHHMQVGVATE</sequence>